<evidence type="ECO:0000313" key="3">
    <source>
        <dbReference type="EMBL" id="KAK5063202.1"/>
    </source>
</evidence>
<dbReference type="SUPFAM" id="SSF53474">
    <property type="entry name" value="alpha/beta-Hydrolases"/>
    <property type="match status" value="1"/>
</dbReference>
<dbReference type="GeneID" id="89973457"/>
<keyword evidence="2" id="KW-0812">Transmembrane</keyword>
<dbReference type="Gene3D" id="3.40.50.1820">
    <property type="entry name" value="alpha/beta hydrolase"/>
    <property type="match status" value="1"/>
</dbReference>
<accession>A0AAV9NPT1</accession>
<sequence>MGTLWGTKQNGEDHEDRDEEQLQQEGPRASSSHSQPTRRSEDANERTRLLPRHDQSQAYLSPDDPAVSPYNLWSVRALRWFEVLFLVITCLWWVLLFISIFVSPPSMHSRGSGFFDVAYTTLTIGNILIALLFFAVPSTAMSILSMAISVILLIDMIIILAVARIRVEEGWIGIASVVWAALIGFYNIVTNRTVKWGKAEEEERLTGRHETKRSLREWCAVFTATFFMVIYVLITVLLTATLVLRSRDATLAAPGQRYLVDGDKYQVHFACVGNQTFTPKGKPNPTVLLEGGYMPVEDSFEEWVYDAYKNGTIPRYCYWDRPGLAWSDNAPSPHSAGMSADAISEALAIAGEDGPWILVSAGIGSVYSRVFSARHPRAISGMMFIDGLHEDLLYKVSSPGRGFVLWGRGIISPLGLDRLAGALFKGRTKEDRVFGKSSYQGGKFIKNKLQENLVADSLTKNEVSSARNIQDPKVPLVVVTSGVHVRQDKDWERKQEDLTKVTDKLLSWDIVKRGPREEVWRTLEGRTLLEKRLGQLYKAS</sequence>
<evidence type="ECO:0000256" key="2">
    <source>
        <dbReference type="SAM" id="Phobius"/>
    </source>
</evidence>
<feature type="transmembrane region" description="Helical" evidence="2">
    <location>
        <begin position="143"/>
        <end position="165"/>
    </location>
</feature>
<feature type="transmembrane region" description="Helical" evidence="2">
    <location>
        <begin position="171"/>
        <end position="189"/>
    </location>
</feature>
<feature type="compositionally biased region" description="Acidic residues" evidence="1">
    <location>
        <begin position="13"/>
        <end position="22"/>
    </location>
</feature>
<feature type="compositionally biased region" description="Basic and acidic residues" evidence="1">
    <location>
        <begin position="38"/>
        <end position="48"/>
    </location>
</feature>
<feature type="transmembrane region" description="Helical" evidence="2">
    <location>
        <begin position="218"/>
        <end position="244"/>
    </location>
</feature>
<evidence type="ECO:0000313" key="4">
    <source>
        <dbReference type="Proteomes" id="UP001358417"/>
    </source>
</evidence>
<dbReference type="Pfam" id="PF10329">
    <property type="entry name" value="DUF2417"/>
    <property type="match status" value="1"/>
</dbReference>
<proteinExistence type="predicted"/>
<comment type="caution">
    <text evidence="3">The sequence shown here is derived from an EMBL/GenBank/DDBJ whole genome shotgun (WGS) entry which is preliminary data.</text>
</comment>
<dbReference type="Proteomes" id="UP001358417">
    <property type="component" value="Unassembled WGS sequence"/>
</dbReference>
<organism evidence="3 4">
    <name type="scientific">Exophiala bonariae</name>
    <dbReference type="NCBI Taxonomy" id="1690606"/>
    <lineage>
        <taxon>Eukaryota</taxon>
        <taxon>Fungi</taxon>
        <taxon>Dikarya</taxon>
        <taxon>Ascomycota</taxon>
        <taxon>Pezizomycotina</taxon>
        <taxon>Eurotiomycetes</taxon>
        <taxon>Chaetothyriomycetidae</taxon>
        <taxon>Chaetothyriales</taxon>
        <taxon>Herpotrichiellaceae</taxon>
        <taxon>Exophiala</taxon>
    </lineage>
</organism>
<keyword evidence="4" id="KW-1185">Reference proteome</keyword>
<dbReference type="RefSeq" id="XP_064711474.1">
    <property type="nucleotide sequence ID" value="XM_064848850.1"/>
</dbReference>
<keyword evidence="2" id="KW-0472">Membrane</keyword>
<feature type="transmembrane region" description="Helical" evidence="2">
    <location>
        <begin position="114"/>
        <end position="136"/>
    </location>
</feature>
<dbReference type="InterPro" id="IPR029058">
    <property type="entry name" value="AB_hydrolase_fold"/>
</dbReference>
<evidence type="ECO:0000256" key="1">
    <source>
        <dbReference type="SAM" id="MobiDB-lite"/>
    </source>
</evidence>
<keyword evidence="2" id="KW-1133">Transmembrane helix</keyword>
<gene>
    <name evidence="3" type="ORF">LTR84_005279</name>
</gene>
<evidence type="ECO:0008006" key="5">
    <source>
        <dbReference type="Google" id="ProtNLM"/>
    </source>
</evidence>
<dbReference type="AlphaFoldDB" id="A0AAV9NPT1"/>
<feature type="region of interest" description="Disordered" evidence="1">
    <location>
        <begin position="1"/>
        <end position="48"/>
    </location>
</feature>
<name>A0AAV9NPT1_9EURO</name>
<feature type="transmembrane region" description="Helical" evidence="2">
    <location>
        <begin position="83"/>
        <end position="102"/>
    </location>
</feature>
<dbReference type="EMBL" id="JAVRRD010000002">
    <property type="protein sequence ID" value="KAK5063202.1"/>
    <property type="molecule type" value="Genomic_DNA"/>
</dbReference>
<protein>
    <recommendedName>
        <fullName evidence="5">Mitochondrial integral membrane protein</fullName>
    </recommendedName>
</protein>
<reference evidence="3 4" key="1">
    <citation type="submission" date="2023-08" db="EMBL/GenBank/DDBJ databases">
        <title>Black Yeasts Isolated from many extreme environments.</title>
        <authorList>
            <person name="Coleine C."/>
            <person name="Stajich J.E."/>
            <person name="Selbmann L."/>
        </authorList>
    </citation>
    <scope>NUCLEOTIDE SEQUENCE [LARGE SCALE GENOMIC DNA]</scope>
    <source>
        <strain evidence="3 4">CCFEE 5792</strain>
    </source>
</reference>
<dbReference type="InterPro" id="IPR019431">
    <property type="entry name" value="DUF2417"/>
</dbReference>